<evidence type="ECO:0000259" key="2">
    <source>
        <dbReference type="Pfam" id="PF22807"/>
    </source>
</evidence>
<evidence type="ECO:0000256" key="1">
    <source>
        <dbReference type="SAM" id="SignalP"/>
    </source>
</evidence>
<dbReference type="InterPro" id="IPR011041">
    <property type="entry name" value="Quinoprot_gluc/sorb_DH_b-prop"/>
</dbReference>
<gene>
    <name evidence="3" type="ORF">HNR60_000041</name>
</gene>
<dbReference type="RefSeq" id="WP_184253005.1">
    <property type="nucleotide sequence ID" value="NZ_JACHIH010000001.1"/>
</dbReference>
<organism evidence="3 4">
    <name type="scientific">Rhodopseudomonas rhenobacensis</name>
    <dbReference type="NCBI Taxonomy" id="87461"/>
    <lineage>
        <taxon>Bacteria</taxon>
        <taxon>Pseudomonadati</taxon>
        <taxon>Pseudomonadota</taxon>
        <taxon>Alphaproteobacteria</taxon>
        <taxon>Hyphomicrobiales</taxon>
        <taxon>Nitrobacteraceae</taxon>
        <taxon>Rhodopseudomonas</taxon>
    </lineage>
</organism>
<feature type="chain" id="PRO_5031348117" description="Pyrroloquinoline quinone-dependent pyranose dehydrogenase beta-propeller domain-containing protein" evidence="1">
    <location>
        <begin position="21"/>
        <end position="448"/>
    </location>
</feature>
<name>A0A7W7Z076_9BRAD</name>
<sequence>MHRKYLVASCLAALTLPLAACNEKATVADGQDFGPSPTLVQPKSSLIPTINVATVNRWPDGAKPTPAAGMAVNAFATGLDHPRQLYVLPNGDVLVAESNAPPKPEDGKGIRAWVQRLFQKRAGAATPSANRITLLRDADGDGTAETRSAFLEGLKSPFGMVLVGDELYVANADAMVKFPYRSGDTKITAAAVKVADLPGGPINHHWTKDLTASPDGAKLYATVGSNSNVGENGIAAEKDRAGILEIDRASGATRVFASGLRNPNSPSWQPQSGALWVVVNERDEIGSDLVPDYMTSVQDGGFYGWPHSYYGQHVDVRVEPQRPDLVAKAIVPDYALGAHTASLGLTFNTGELFPEAMKGGAFIGQHGSWNRNPYSGYKVIFVPFKDGKPSGKPQDVLTGFLNDQDEAQGRPVGVKIDKTGALLVADDVGNVVWRVTPDTAAKAAEAGQ</sequence>
<protein>
    <recommendedName>
        <fullName evidence="2">Pyrroloquinoline quinone-dependent pyranose dehydrogenase beta-propeller domain-containing protein</fullName>
    </recommendedName>
</protein>
<dbReference type="Proteomes" id="UP000542353">
    <property type="component" value="Unassembled WGS sequence"/>
</dbReference>
<dbReference type="InterPro" id="IPR011042">
    <property type="entry name" value="6-blade_b-propeller_TolB-like"/>
</dbReference>
<dbReference type="AlphaFoldDB" id="A0A7W7Z076"/>
<evidence type="ECO:0000313" key="4">
    <source>
        <dbReference type="Proteomes" id="UP000542353"/>
    </source>
</evidence>
<evidence type="ECO:0000313" key="3">
    <source>
        <dbReference type="EMBL" id="MBB5045312.1"/>
    </source>
</evidence>
<reference evidence="3 4" key="1">
    <citation type="submission" date="2020-08" db="EMBL/GenBank/DDBJ databases">
        <title>Genomic Encyclopedia of Type Strains, Phase IV (KMG-IV): sequencing the most valuable type-strain genomes for metagenomic binning, comparative biology and taxonomic classification.</title>
        <authorList>
            <person name="Goeker M."/>
        </authorList>
    </citation>
    <scope>NUCLEOTIDE SEQUENCE [LARGE SCALE GENOMIC DNA]</scope>
    <source>
        <strain evidence="3 4">DSM 12706</strain>
    </source>
</reference>
<dbReference type="PANTHER" id="PTHR19328:SF55">
    <property type="entry name" value="BLR6566 PROTEIN"/>
    <property type="match status" value="1"/>
</dbReference>
<feature type="signal peptide" evidence="1">
    <location>
        <begin position="1"/>
        <end position="20"/>
    </location>
</feature>
<dbReference type="InterPro" id="IPR054539">
    <property type="entry name" value="Beta-prop_PDH"/>
</dbReference>
<accession>A0A7W7Z076</accession>
<feature type="domain" description="Pyrroloquinoline quinone-dependent pyranose dehydrogenase beta-propeller" evidence="2">
    <location>
        <begin position="330"/>
        <end position="435"/>
    </location>
</feature>
<keyword evidence="4" id="KW-1185">Reference proteome</keyword>
<dbReference type="PANTHER" id="PTHR19328">
    <property type="entry name" value="HEDGEHOG-INTERACTING PROTEIN"/>
    <property type="match status" value="1"/>
</dbReference>
<proteinExistence type="predicted"/>
<dbReference type="Pfam" id="PF22807">
    <property type="entry name" value="TrAA12"/>
    <property type="match status" value="1"/>
</dbReference>
<comment type="caution">
    <text evidence="3">The sequence shown here is derived from an EMBL/GenBank/DDBJ whole genome shotgun (WGS) entry which is preliminary data.</text>
</comment>
<dbReference type="EMBL" id="JACHIH010000001">
    <property type="protein sequence ID" value="MBB5045312.1"/>
    <property type="molecule type" value="Genomic_DNA"/>
</dbReference>
<keyword evidence="1" id="KW-0732">Signal</keyword>
<dbReference type="Gene3D" id="2.120.10.30">
    <property type="entry name" value="TolB, C-terminal domain"/>
    <property type="match status" value="1"/>
</dbReference>
<dbReference type="SUPFAM" id="SSF50952">
    <property type="entry name" value="Soluble quinoprotein glucose dehydrogenase"/>
    <property type="match status" value="1"/>
</dbReference>